<keyword evidence="1" id="KW-0732">Signal</keyword>
<keyword evidence="3" id="KW-1185">Reference proteome</keyword>
<feature type="signal peptide" evidence="1">
    <location>
        <begin position="1"/>
        <end position="24"/>
    </location>
</feature>
<dbReference type="EMBL" id="JALJOS010000011">
    <property type="protein sequence ID" value="KAK9833052.1"/>
    <property type="molecule type" value="Genomic_DNA"/>
</dbReference>
<evidence type="ECO:0000256" key="1">
    <source>
        <dbReference type="SAM" id="SignalP"/>
    </source>
</evidence>
<reference evidence="2 3" key="1">
    <citation type="journal article" date="2024" name="Nat. Commun.">
        <title>Phylogenomics reveals the evolutionary origins of lichenization in chlorophyte algae.</title>
        <authorList>
            <person name="Puginier C."/>
            <person name="Libourel C."/>
            <person name="Otte J."/>
            <person name="Skaloud P."/>
            <person name="Haon M."/>
            <person name="Grisel S."/>
            <person name="Petersen M."/>
            <person name="Berrin J.G."/>
            <person name="Delaux P.M."/>
            <person name="Dal Grande F."/>
            <person name="Keller J."/>
        </authorList>
    </citation>
    <scope>NUCLEOTIDE SEQUENCE [LARGE SCALE GENOMIC DNA]</scope>
    <source>
        <strain evidence="2 3">SAG 2145</strain>
    </source>
</reference>
<gene>
    <name evidence="2" type="ORF">WJX74_005631</name>
</gene>
<feature type="chain" id="PRO_5043688129" evidence="1">
    <location>
        <begin position="25"/>
        <end position="364"/>
    </location>
</feature>
<dbReference type="Proteomes" id="UP001438707">
    <property type="component" value="Unassembled WGS sequence"/>
</dbReference>
<protein>
    <submittedName>
        <fullName evidence="2">Uncharacterized protein</fullName>
    </submittedName>
</protein>
<evidence type="ECO:0000313" key="2">
    <source>
        <dbReference type="EMBL" id="KAK9833052.1"/>
    </source>
</evidence>
<name>A0AAW1RHF0_9CHLO</name>
<organism evidence="2 3">
    <name type="scientific">Apatococcus lobatus</name>
    <dbReference type="NCBI Taxonomy" id="904363"/>
    <lineage>
        <taxon>Eukaryota</taxon>
        <taxon>Viridiplantae</taxon>
        <taxon>Chlorophyta</taxon>
        <taxon>core chlorophytes</taxon>
        <taxon>Trebouxiophyceae</taxon>
        <taxon>Chlorellales</taxon>
        <taxon>Chlorellaceae</taxon>
        <taxon>Apatococcus</taxon>
    </lineage>
</organism>
<dbReference type="AlphaFoldDB" id="A0AAW1RHF0"/>
<evidence type="ECO:0000313" key="3">
    <source>
        <dbReference type="Proteomes" id="UP001438707"/>
    </source>
</evidence>
<comment type="caution">
    <text evidence="2">The sequence shown here is derived from an EMBL/GenBank/DDBJ whole genome shotgun (WGS) entry which is preliminary data.</text>
</comment>
<accession>A0AAW1RHF0</accession>
<sequence>MRKQKLSALAVFTMLLPRLLPAHGEDVPVTTPAVINMVHHPFKSFPETCLHCDEHSELGQQCCGLCIFENTCTEAQTATLLQHLASINIDLTSATPAKFFEAIRGRSLWIVGDSQMKYFYTTVECFLAEYVLGVRRSLPFPENDVLNSMMRRGSDRNIFWDSSKCMFLQDNTRICHLRKIFGPHIVQDVFPALIDGVPDLLNDIMIVNIGTWYDPAFPNDYHQDVQRLAEFMQRLRHQLPRKLIWADTPPQHFGFDMGYAWHDVGTGTRGHHTQCVFIDTDEHKRGGWMNVISRPMMAAMPLAILNSWNISTNLWPWHVGGPDCTHFCHPSIYEIWLFILDEMLAEWPDGALMPLQSDKIHQMW</sequence>
<proteinExistence type="predicted"/>